<organism evidence="2 3">
    <name type="scientific">Paractinoplanes durhamensis</name>
    <dbReference type="NCBI Taxonomy" id="113563"/>
    <lineage>
        <taxon>Bacteria</taxon>
        <taxon>Bacillati</taxon>
        <taxon>Actinomycetota</taxon>
        <taxon>Actinomycetes</taxon>
        <taxon>Micromonosporales</taxon>
        <taxon>Micromonosporaceae</taxon>
        <taxon>Paractinoplanes</taxon>
    </lineage>
</organism>
<dbReference type="SFLD" id="SFLDS00036">
    <property type="entry name" value="Aromatic_Prenyltransferase"/>
    <property type="match status" value="1"/>
</dbReference>
<keyword evidence="1" id="KW-0808">Transferase</keyword>
<evidence type="ECO:0000313" key="2">
    <source>
        <dbReference type="EMBL" id="GIE07878.1"/>
    </source>
</evidence>
<dbReference type="Pfam" id="PF11991">
    <property type="entry name" value="Trp_DMAT"/>
    <property type="match status" value="1"/>
</dbReference>
<evidence type="ECO:0000313" key="3">
    <source>
        <dbReference type="Proteomes" id="UP000637628"/>
    </source>
</evidence>
<dbReference type="InterPro" id="IPR017795">
    <property type="entry name" value="ABBA_NscD-like"/>
</dbReference>
<accession>A0ABQ3ZDF4</accession>
<dbReference type="SFLD" id="SFLDG01162">
    <property type="entry name" value="I"/>
    <property type="match status" value="1"/>
</dbReference>
<dbReference type="EMBL" id="BOML01000092">
    <property type="protein sequence ID" value="GIE07878.1"/>
    <property type="molecule type" value="Genomic_DNA"/>
</dbReference>
<dbReference type="InterPro" id="IPR033964">
    <property type="entry name" value="ABBA"/>
</dbReference>
<reference evidence="2 3" key="1">
    <citation type="submission" date="2021-01" db="EMBL/GenBank/DDBJ databases">
        <title>Whole genome shotgun sequence of Actinoplanes durhamensis NBRC 14914.</title>
        <authorList>
            <person name="Komaki H."/>
            <person name="Tamura T."/>
        </authorList>
    </citation>
    <scope>NUCLEOTIDE SEQUENCE [LARGE SCALE GENOMIC DNA]</scope>
    <source>
        <strain evidence="2 3">NBRC 14914</strain>
    </source>
</reference>
<keyword evidence="3" id="KW-1185">Reference proteome</keyword>
<protein>
    <submittedName>
        <fullName evidence="2">Prenyltransferase</fullName>
    </submittedName>
</protein>
<sequence length="370" mass="39912">MQHVSIFDHLGGQLGRLCQVLGIDPETPAELLAGILGRYRDRPLSEPPVWPSDIADDHSPVEFSVAYNDTERPSLRILAEVSGTQPGVIENMSAAYAFLADRSARFGLSTRRLDAVRDLFAVERPHGDFGLWCSLVFRAGHAPEFKVYLNPQIAGPDRAPDLVGEALHRLGLGASYRAMLAHAVRPGEFGRADRLAFFALDLHDGPKARVKLYLSHYDAEAADVARAAGVVAGIDPAEIVQFCTSTGGPGPFDARPLVGSYTLTENADRPVGYSVYVPIRSYVANDQEARDLVAAALSRHGFDPALLDRAIAAVATRPLADGVGLIAHASLRLGPPRPGVTVYLSAEAYEVSPPARHRQPRLDPLRRPAA</sequence>
<dbReference type="Proteomes" id="UP000637628">
    <property type="component" value="Unassembled WGS sequence"/>
</dbReference>
<name>A0ABQ3ZDF4_9ACTN</name>
<evidence type="ECO:0000256" key="1">
    <source>
        <dbReference type="ARBA" id="ARBA00022679"/>
    </source>
</evidence>
<gene>
    <name evidence="2" type="ORF">Adu01nite_92280</name>
</gene>
<comment type="caution">
    <text evidence="2">The sequence shown here is derived from an EMBL/GenBank/DDBJ whole genome shotgun (WGS) entry which is preliminary data.</text>
</comment>
<dbReference type="RefSeq" id="WP_203735712.1">
    <property type="nucleotide sequence ID" value="NZ_BAAATX010000053.1"/>
</dbReference>
<proteinExistence type="predicted"/>